<dbReference type="InterPro" id="IPR016166">
    <property type="entry name" value="FAD-bd_PCMH"/>
</dbReference>
<feature type="domain" description="FAD-binding PCMH-type" evidence="6">
    <location>
        <begin position="43"/>
        <end position="222"/>
    </location>
</feature>
<dbReference type="PANTHER" id="PTHR43716:SF1">
    <property type="entry name" value="D-2-HYDROXYGLUTARATE DEHYDROGENASE, MITOCHONDRIAL"/>
    <property type="match status" value="1"/>
</dbReference>
<dbReference type="GO" id="GO:0022904">
    <property type="term" value="P:respiratory electron transport chain"/>
    <property type="evidence" value="ECO:0007669"/>
    <property type="project" value="TreeGrafter"/>
</dbReference>
<dbReference type="EMBL" id="CP050296">
    <property type="protein sequence ID" value="QND58843.1"/>
    <property type="molecule type" value="Genomic_DNA"/>
</dbReference>
<dbReference type="RefSeq" id="WP_183456718.1">
    <property type="nucleotide sequence ID" value="NZ_CP050296.1"/>
</dbReference>
<dbReference type="SUPFAM" id="SSF56176">
    <property type="entry name" value="FAD-binding/transporter-associated domain-like"/>
    <property type="match status" value="1"/>
</dbReference>
<name>A0A7G6SWG1_9HYPH</name>
<dbReference type="InterPro" id="IPR036318">
    <property type="entry name" value="FAD-bd_PCMH-like_sf"/>
</dbReference>
<dbReference type="SUPFAM" id="SSF55103">
    <property type="entry name" value="FAD-linked oxidases, C-terminal domain"/>
    <property type="match status" value="1"/>
</dbReference>
<dbReference type="PANTHER" id="PTHR43716">
    <property type="entry name" value="D-2-HYDROXYGLUTARATE DEHYDROGENASE, MITOCHONDRIAL"/>
    <property type="match status" value="1"/>
</dbReference>
<accession>A0A7G6SWG1</accession>
<proteinExistence type="inferred from homology"/>
<evidence type="ECO:0000256" key="1">
    <source>
        <dbReference type="ARBA" id="ARBA00001974"/>
    </source>
</evidence>
<dbReference type="InterPro" id="IPR016167">
    <property type="entry name" value="FAD-bd_PCMH_sub1"/>
</dbReference>
<keyword evidence="4" id="KW-0274">FAD</keyword>
<dbReference type="Proteomes" id="UP000515465">
    <property type="component" value="Chromosome"/>
</dbReference>
<comment type="cofactor">
    <cofactor evidence="1">
        <name>FAD</name>
        <dbReference type="ChEBI" id="CHEBI:57692"/>
    </cofactor>
</comment>
<dbReference type="InterPro" id="IPR016164">
    <property type="entry name" value="FAD-linked_Oxase-like_C"/>
</dbReference>
<dbReference type="GO" id="GO:0016491">
    <property type="term" value="F:oxidoreductase activity"/>
    <property type="evidence" value="ECO:0007669"/>
    <property type="project" value="UniProtKB-KW"/>
</dbReference>
<dbReference type="Gene3D" id="3.30.70.2190">
    <property type="match status" value="1"/>
</dbReference>
<gene>
    <name evidence="7" type="ORF">HB778_21310</name>
</gene>
<dbReference type="InterPro" id="IPR051264">
    <property type="entry name" value="FAD-oxidored/transferase_4"/>
</dbReference>
<comment type="similarity">
    <text evidence="2">Belongs to the FAD-binding oxidoreductase/transferase type 4 family.</text>
</comment>
<evidence type="ECO:0000313" key="7">
    <source>
        <dbReference type="EMBL" id="QND58843.1"/>
    </source>
</evidence>
<dbReference type="Pfam" id="PF01565">
    <property type="entry name" value="FAD_binding_4"/>
    <property type="match status" value="1"/>
</dbReference>
<dbReference type="InterPro" id="IPR004113">
    <property type="entry name" value="FAD-bd_oxidored_4_C"/>
</dbReference>
<dbReference type="Gene3D" id="3.30.465.10">
    <property type="match status" value="1"/>
</dbReference>
<keyword evidence="5" id="KW-0560">Oxidoreductase</keyword>
<evidence type="ECO:0000256" key="4">
    <source>
        <dbReference type="ARBA" id="ARBA00022827"/>
    </source>
</evidence>
<evidence type="ECO:0000256" key="5">
    <source>
        <dbReference type="ARBA" id="ARBA00023002"/>
    </source>
</evidence>
<dbReference type="AlphaFoldDB" id="A0A7G6SWG1"/>
<dbReference type="Gene3D" id="3.30.43.10">
    <property type="entry name" value="Uridine Diphospho-n-acetylenolpyruvylglucosamine Reductase, domain 2"/>
    <property type="match status" value="1"/>
</dbReference>
<evidence type="ECO:0000313" key="8">
    <source>
        <dbReference type="Proteomes" id="UP000515465"/>
    </source>
</evidence>
<dbReference type="InterPro" id="IPR006094">
    <property type="entry name" value="Oxid_FAD_bind_N"/>
</dbReference>
<dbReference type="PROSITE" id="PS51387">
    <property type="entry name" value="FAD_PCMH"/>
    <property type="match status" value="1"/>
</dbReference>
<dbReference type="GO" id="GO:0071949">
    <property type="term" value="F:FAD binding"/>
    <property type="evidence" value="ECO:0007669"/>
    <property type="project" value="InterPro"/>
</dbReference>
<sequence length="498" mass="53583">MKAAAVASHDERIGNLVPLPLIESLRTIVGTSNVRIAEVSGTIEQDAAIIVLPASTDEVAAVVRVCCQYEIPVVPLGGGTGLVGGSISHIGEIVLSTARMNRIERLDPVERTAVVDAGVTLEELQTAARVHGLEPGIDLAARGSATIGGMVSTNAGGMMAFRNGVMRHRILGLEAVMADGSVYCDLTRVVKNSAGYDLKHLFIGAEGTLGIVTRVVVKLDPSPKATATALFGLPSVEAALETIRMAFQSSVGHLRAAEAMWNTYFRLATSAYGWSEPGVALDQPIFLLLSLGGARQDALHEDFERLFCETVERFPEATGIIASSRRQENDLWRLREDSSVLYRVHPSAPSFDVSVPLSEIPDYLERALAGLVAIEPDLVPYVFGHLADGNLHIILNRQGPLPERMAEAVERVLYDGLRELGGSFSAEHGIGSKRIHSLLATADQTKLATMERIKKALDGRSLMNPDKVLPGHGWFVRCPGPPASEVRRSQRQNETAND</sequence>
<keyword evidence="3" id="KW-0285">Flavoprotein</keyword>
<dbReference type="InterPro" id="IPR016169">
    <property type="entry name" value="FAD-bd_PCMH_sub2"/>
</dbReference>
<dbReference type="Pfam" id="PF02913">
    <property type="entry name" value="FAD-oxidase_C"/>
    <property type="match status" value="1"/>
</dbReference>
<protein>
    <submittedName>
        <fullName evidence="7">FAD-binding oxidoreductase</fullName>
    </submittedName>
</protein>
<dbReference type="InterPro" id="IPR016171">
    <property type="entry name" value="Vanillyl_alc_oxidase_C-sub2"/>
</dbReference>
<evidence type="ECO:0000259" key="6">
    <source>
        <dbReference type="PROSITE" id="PS51387"/>
    </source>
</evidence>
<dbReference type="Gene3D" id="1.10.45.10">
    <property type="entry name" value="Vanillyl-alcohol Oxidase, Chain A, domain 4"/>
    <property type="match status" value="1"/>
</dbReference>
<evidence type="ECO:0000256" key="3">
    <source>
        <dbReference type="ARBA" id="ARBA00022630"/>
    </source>
</evidence>
<reference evidence="8" key="1">
    <citation type="journal article" date="2020" name="Mol. Plant Microbe">
        <title>Rhizobial microsymbionts of the narrowly endemic Oxytropis species growing in Kamchatka are characterized by significant genetic diversity and possess a set of genes that are associated with T3SS and T6SS secretion systems and can affect the development of symbiosis.</title>
        <authorList>
            <person name="Safronova V."/>
            <person name="Guro P."/>
            <person name="Sazanova A."/>
            <person name="Kuznetsova I."/>
            <person name="Belimov A."/>
            <person name="Yakubov V."/>
            <person name="Chirak E."/>
            <person name="Afonin A."/>
            <person name="Gogolev Y."/>
            <person name="Andronov E."/>
            <person name="Tikhonovich I."/>
        </authorList>
    </citation>
    <scope>NUCLEOTIDE SEQUENCE [LARGE SCALE GENOMIC DNA]</scope>
    <source>
        <strain evidence="8">583</strain>
    </source>
</reference>
<dbReference type="Gene3D" id="3.30.70.2740">
    <property type="match status" value="1"/>
</dbReference>
<evidence type="ECO:0000256" key="2">
    <source>
        <dbReference type="ARBA" id="ARBA00008000"/>
    </source>
</evidence>
<organism evidence="7 8">
    <name type="scientific">Mesorhizobium huakuii</name>
    <dbReference type="NCBI Taxonomy" id="28104"/>
    <lineage>
        <taxon>Bacteria</taxon>
        <taxon>Pseudomonadati</taxon>
        <taxon>Pseudomonadota</taxon>
        <taxon>Alphaproteobacteria</taxon>
        <taxon>Hyphomicrobiales</taxon>
        <taxon>Phyllobacteriaceae</taxon>
        <taxon>Mesorhizobium</taxon>
    </lineage>
</organism>